<evidence type="ECO:0000313" key="1">
    <source>
        <dbReference type="EMBL" id="KKN78986.1"/>
    </source>
</evidence>
<sequence>MSDIIDALRDAFGDNEGLCYEAGHEISVLEATIERLESCGIQDMQEALEFALEAPGEIQKIMTDNNLVIDDHDDKMQKFAFTIYTKLVAVADKAERALKGDENA</sequence>
<organism evidence="1">
    <name type="scientific">marine sediment metagenome</name>
    <dbReference type="NCBI Taxonomy" id="412755"/>
    <lineage>
        <taxon>unclassified sequences</taxon>
        <taxon>metagenomes</taxon>
        <taxon>ecological metagenomes</taxon>
    </lineage>
</organism>
<name>A0A0F9VZZ7_9ZZZZ</name>
<proteinExistence type="predicted"/>
<reference evidence="1" key="1">
    <citation type="journal article" date="2015" name="Nature">
        <title>Complex archaea that bridge the gap between prokaryotes and eukaryotes.</title>
        <authorList>
            <person name="Spang A."/>
            <person name="Saw J.H."/>
            <person name="Jorgensen S.L."/>
            <person name="Zaremba-Niedzwiedzka K."/>
            <person name="Martijn J."/>
            <person name="Lind A.E."/>
            <person name="van Eijk R."/>
            <person name="Schleper C."/>
            <person name="Guy L."/>
            <person name="Ettema T.J."/>
        </authorList>
    </citation>
    <scope>NUCLEOTIDE SEQUENCE</scope>
</reference>
<accession>A0A0F9VZZ7</accession>
<comment type="caution">
    <text evidence="1">The sequence shown here is derived from an EMBL/GenBank/DDBJ whole genome shotgun (WGS) entry which is preliminary data.</text>
</comment>
<gene>
    <name evidence="1" type="ORF">LCGC14_0344620</name>
</gene>
<protein>
    <submittedName>
        <fullName evidence="1">Uncharacterized protein</fullName>
    </submittedName>
</protein>
<dbReference type="AlphaFoldDB" id="A0A0F9VZZ7"/>
<dbReference type="EMBL" id="LAZR01000254">
    <property type="protein sequence ID" value="KKN78986.1"/>
    <property type="molecule type" value="Genomic_DNA"/>
</dbReference>